<dbReference type="PROSITE" id="PS50075">
    <property type="entry name" value="CARRIER"/>
    <property type="match status" value="1"/>
</dbReference>
<organism evidence="2 3">
    <name type="scientific">Pseudomonas izuensis</name>
    <dbReference type="NCBI Taxonomy" id="2684212"/>
    <lineage>
        <taxon>Bacteria</taxon>
        <taxon>Pseudomonadati</taxon>
        <taxon>Pseudomonadota</taxon>
        <taxon>Gammaproteobacteria</taxon>
        <taxon>Pseudomonadales</taxon>
        <taxon>Pseudomonadaceae</taxon>
        <taxon>Pseudomonas</taxon>
    </lineage>
</organism>
<name>A0ABM7S384_9PSED</name>
<accession>A0ABM7S384</accession>
<dbReference type="Gene3D" id="1.10.1200.10">
    <property type="entry name" value="ACP-like"/>
    <property type="match status" value="1"/>
</dbReference>
<dbReference type="Gene3D" id="3.40.50.980">
    <property type="match status" value="2"/>
</dbReference>
<dbReference type="InterPro" id="IPR045851">
    <property type="entry name" value="AMP-bd_C_sf"/>
</dbReference>
<dbReference type="Gene3D" id="3.30.300.30">
    <property type="match status" value="1"/>
</dbReference>
<dbReference type="Pfam" id="PF13193">
    <property type="entry name" value="AMP-binding_C"/>
    <property type="match status" value="1"/>
</dbReference>
<dbReference type="InterPro" id="IPR036736">
    <property type="entry name" value="ACP-like_sf"/>
</dbReference>
<dbReference type="Pfam" id="PF00501">
    <property type="entry name" value="AMP-binding"/>
    <property type="match status" value="1"/>
</dbReference>
<evidence type="ECO:0000259" key="1">
    <source>
        <dbReference type="PROSITE" id="PS50075"/>
    </source>
</evidence>
<dbReference type="SUPFAM" id="SSF47336">
    <property type="entry name" value="ACP-like"/>
    <property type="match status" value="1"/>
</dbReference>
<gene>
    <name evidence="2" type="ORF">LAB08_R41850</name>
</gene>
<dbReference type="EMBL" id="AP017423">
    <property type="protein sequence ID" value="BCX69538.1"/>
    <property type="molecule type" value="Genomic_DNA"/>
</dbReference>
<dbReference type="PANTHER" id="PTHR45527:SF1">
    <property type="entry name" value="FATTY ACID SYNTHASE"/>
    <property type="match status" value="1"/>
</dbReference>
<evidence type="ECO:0000313" key="3">
    <source>
        <dbReference type="Proteomes" id="UP000218595"/>
    </source>
</evidence>
<dbReference type="Pfam" id="PF00550">
    <property type="entry name" value="PP-binding"/>
    <property type="match status" value="1"/>
</dbReference>
<dbReference type="SUPFAM" id="SSF56801">
    <property type="entry name" value="Acetyl-CoA synthetase-like"/>
    <property type="match status" value="1"/>
</dbReference>
<evidence type="ECO:0000313" key="2">
    <source>
        <dbReference type="EMBL" id="BCX69538.1"/>
    </source>
</evidence>
<proteinExistence type="predicted"/>
<protein>
    <submittedName>
        <fullName evidence="2">Non-ribosomal peptide synthetase</fullName>
    </submittedName>
</protein>
<dbReference type="InterPro" id="IPR020845">
    <property type="entry name" value="AMP-binding_CS"/>
</dbReference>
<dbReference type="Proteomes" id="UP000218595">
    <property type="component" value="Chromosome"/>
</dbReference>
<dbReference type="InterPro" id="IPR009081">
    <property type="entry name" value="PP-bd_ACP"/>
</dbReference>
<dbReference type="PROSITE" id="PS00455">
    <property type="entry name" value="AMP_BINDING"/>
    <property type="match status" value="1"/>
</dbReference>
<dbReference type="InterPro" id="IPR025110">
    <property type="entry name" value="AMP-bd_C"/>
</dbReference>
<dbReference type="PANTHER" id="PTHR45527">
    <property type="entry name" value="NONRIBOSOMAL PEPTIDE SYNTHETASE"/>
    <property type="match status" value="1"/>
</dbReference>
<dbReference type="InterPro" id="IPR000873">
    <property type="entry name" value="AMP-dep_synth/lig_dom"/>
</dbReference>
<keyword evidence="3" id="KW-1185">Reference proteome</keyword>
<reference evidence="2 3" key="1">
    <citation type="submission" date="2016-04" db="EMBL/GenBank/DDBJ databases">
        <title>Complete genome sequence of Pseudomonas sp. LAB-08 isolated from TCE contaminated aquifer soil.</title>
        <authorList>
            <person name="Dohra H."/>
            <person name="Suzuki K."/>
            <person name="Fatma A."/>
            <person name="Inuzuka Y."/>
            <person name="Honjo M."/>
            <person name="Tashiro Y."/>
            <person name="Futamata H."/>
        </authorList>
    </citation>
    <scope>NUCLEOTIDE SEQUENCE [LARGE SCALE GENOMIC DNA]</scope>
    <source>
        <strain evidence="2 3">LAB-08</strain>
    </source>
</reference>
<dbReference type="Gene3D" id="2.30.38.10">
    <property type="entry name" value="Luciferase, Domain 3"/>
    <property type="match status" value="1"/>
</dbReference>
<dbReference type="RefSeq" id="WP_096509910.1">
    <property type="nucleotide sequence ID" value="NZ_AP017423.2"/>
</dbReference>
<sequence>MLFIQKFVDLARALPEVPAIVDVSSKLSYGELYDQAQRLAEVIASTSSGSMIGVLMEKSVDYIVSILAIHLSGRTVVPLDRSYPVERLRQMITSIDLSLCLLNEQENVELTVMLDEWTRSLRIDEPTAPSVGTGSVEITPETLDEVPAYVVFTSGTTGQPKPVMVPYRSLSTLIDWMVKAPGQAGTTLLYAAQGFDVSFQEIYSALCHGDRLLVITDEQKKDLHELTREMVSAAVTRLFLPTSMLIPFVTFNLHDSQVLADLQEVICAGEQLKISPVVRQWFKAHPQCLLINHYGPAETHVVMEHRLGGEPEDWPDLPPIGQVTQASTAYLLDDELQPVIPGTNGQLYIAGRSLALGYYGMSAQTAEKFVTHPETHERMYNTGDICVLNEQALFEYKGRRDRQYKVRGYRVELKEIETVVADSELVDDCLVVARQSGRTTTLVLYFMAQERDHDPSMSLHTHLAARLPDYMLPSFYKKIAAIPLTQNGKVDLQKLPQVGGLRSHISTSYVEPHGELETTVCELAASCFGLDRLGANDNFMDVGANSITLISLLAELRYVLAHDFRQTDLFEYPTPRLLCACYQCSLDTTQQIAPAVAPASNRKQRSAAIQRFQERKGD</sequence>
<feature type="domain" description="Carrier" evidence="1">
    <location>
        <begin position="511"/>
        <end position="586"/>
    </location>
</feature>